<organism evidence="1 2">
    <name type="scientific">Trichostrongylus colubriformis</name>
    <name type="common">Black scour worm</name>
    <dbReference type="NCBI Taxonomy" id="6319"/>
    <lineage>
        <taxon>Eukaryota</taxon>
        <taxon>Metazoa</taxon>
        <taxon>Ecdysozoa</taxon>
        <taxon>Nematoda</taxon>
        <taxon>Chromadorea</taxon>
        <taxon>Rhabditida</taxon>
        <taxon>Rhabditina</taxon>
        <taxon>Rhabditomorpha</taxon>
        <taxon>Strongyloidea</taxon>
        <taxon>Trichostrongylidae</taxon>
        <taxon>Trichostrongylus</taxon>
    </lineage>
</organism>
<gene>
    <name evidence="1" type="ORF">GCK32_018986</name>
</gene>
<sequence length="69" mass="7328">MSHFYPTFTVFSLATFPFFISEECEYGSGAVAVAVKSAMNKQLLSCSLKGGRQTTTVVASVAADGVDQQ</sequence>
<proteinExistence type="predicted"/>
<dbReference type="Proteomes" id="UP001331761">
    <property type="component" value="Unassembled WGS sequence"/>
</dbReference>
<dbReference type="AlphaFoldDB" id="A0AAN8J2D0"/>
<evidence type="ECO:0000313" key="1">
    <source>
        <dbReference type="EMBL" id="KAK5979549.1"/>
    </source>
</evidence>
<dbReference type="EMBL" id="WIXE01008261">
    <property type="protein sequence ID" value="KAK5979549.1"/>
    <property type="molecule type" value="Genomic_DNA"/>
</dbReference>
<evidence type="ECO:0000313" key="2">
    <source>
        <dbReference type="Proteomes" id="UP001331761"/>
    </source>
</evidence>
<name>A0AAN8J2D0_TRICO</name>
<feature type="non-terminal residue" evidence="1">
    <location>
        <position position="69"/>
    </location>
</feature>
<reference evidence="1 2" key="1">
    <citation type="submission" date="2019-10" db="EMBL/GenBank/DDBJ databases">
        <title>Assembly and Annotation for the nematode Trichostrongylus colubriformis.</title>
        <authorList>
            <person name="Martin J."/>
        </authorList>
    </citation>
    <scope>NUCLEOTIDE SEQUENCE [LARGE SCALE GENOMIC DNA]</scope>
    <source>
        <strain evidence="1">G859</strain>
        <tissue evidence="1">Whole worm</tissue>
    </source>
</reference>
<keyword evidence="2" id="KW-1185">Reference proteome</keyword>
<comment type="caution">
    <text evidence="1">The sequence shown here is derived from an EMBL/GenBank/DDBJ whole genome shotgun (WGS) entry which is preliminary data.</text>
</comment>
<accession>A0AAN8J2D0</accession>
<protein>
    <submittedName>
        <fullName evidence="1">Uncharacterized protein</fullName>
    </submittedName>
</protein>